<evidence type="ECO:0000256" key="1">
    <source>
        <dbReference type="ARBA" id="ARBA00004141"/>
    </source>
</evidence>
<feature type="transmembrane region" description="Helical" evidence="5">
    <location>
        <begin position="12"/>
        <end position="34"/>
    </location>
</feature>
<evidence type="ECO:0000313" key="6">
    <source>
        <dbReference type="EMBL" id="SUZ56760.1"/>
    </source>
</evidence>
<gene>
    <name evidence="6" type="ORF">METZ01_LOCUS9614</name>
</gene>
<keyword evidence="4 5" id="KW-0472">Membrane</keyword>
<evidence type="ECO:0000256" key="3">
    <source>
        <dbReference type="ARBA" id="ARBA00022989"/>
    </source>
</evidence>
<keyword evidence="2 5" id="KW-0812">Transmembrane</keyword>
<dbReference type="EMBL" id="UINC01000521">
    <property type="protein sequence ID" value="SUZ56760.1"/>
    <property type="molecule type" value="Genomic_DNA"/>
</dbReference>
<reference evidence="6" key="1">
    <citation type="submission" date="2018-05" db="EMBL/GenBank/DDBJ databases">
        <authorList>
            <person name="Lanie J.A."/>
            <person name="Ng W.-L."/>
            <person name="Kazmierczak K.M."/>
            <person name="Andrzejewski T.M."/>
            <person name="Davidsen T.M."/>
            <person name="Wayne K.J."/>
            <person name="Tettelin H."/>
            <person name="Glass J.I."/>
            <person name="Rusch D."/>
            <person name="Podicherti R."/>
            <person name="Tsui H.-C.T."/>
            <person name="Winkler M.E."/>
        </authorList>
    </citation>
    <scope>NUCLEOTIDE SEQUENCE</scope>
</reference>
<proteinExistence type="predicted"/>
<feature type="transmembrane region" description="Helical" evidence="5">
    <location>
        <begin position="71"/>
        <end position="89"/>
    </location>
</feature>
<feature type="transmembrane region" description="Helical" evidence="5">
    <location>
        <begin position="166"/>
        <end position="185"/>
    </location>
</feature>
<dbReference type="GO" id="GO:0016020">
    <property type="term" value="C:membrane"/>
    <property type="evidence" value="ECO:0007669"/>
    <property type="project" value="UniProtKB-SubCell"/>
</dbReference>
<dbReference type="InterPro" id="IPR002781">
    <property type="entry name" value="TM_pro_TauE-like"/>
</dbReference>
<evidence type="ECO:0000256" key="2">
    <source>
        <dbReference type="ARBA" id="ARBA00022692"/>
    </source>
</evidence>
<feature type="transmembrane region" description="Helical" evidence="5">
    <location>
        <begin position="40"/>
        <end position="64"/>
    </location>
</feature>
<feature type="transmembrane region" description="Helical" evidence="5">
    <location>
        <begin position="101"/>
        <end position="129"/>
    </location>
</feature>
<dbReference type="Pfam" id="PF01925">
    <property type="entry name" value="TauE"/>
    <property type="match status" value="1"/>
</dbReference>
<organism evidence="6">
    <name type="scientific">marine metagenome</name>
    <dbReference type="NCBI Taxonomy" id="408172"/>
    <lineage>
        <taxon>unclassified sequences</taxon>
        <taxon>metagenomes</taxon>
        <taxon>ecological metagenomes</taxon>
    </lineage>
</organism>
<dbReference type="AlphaFoldDB" id="A0A381NQC5"/>
<evidence type="ECO:0008006" key="7">
    <source>
        <dbReference type="Google" id="ProtNLM"/>
    </source>
</evidence>
<sequence>MAIVVAAQVYDVAVMAAVISFLAFANVGVALYGHVRDVDWGLWLSLSVGQLTAIGMGVWLLHLLSTDAANVLYLILGVFIVAGSASMVLRPKLRSTRSPIWSSVAAGAGGGLVGGMFAASGPVIGWFAYRQPIPVATVRATLLAGYLVTTSTRSLVVGFSGGLTEIVWQLTALGLPVVALGTWLARRHAALFDEGNMRRVAFTTLLMLGIGIIASAVVSLV</sequence>
<accession>A0A381NQC5</accession>
<feature type="transmembrane region" description="Helical" evidence="5">
    <location>
        <begin position="141"/>
        <end position="160"/>
    </location>
</feature>
<comment type="subcellular location">
    <subcellularLocation>
        <location evidence="1">Membrane</location>
        <topology evidence="1">Multi-pass membrane protein</topology>
    </subcellularLocation>
</comment>
<keyword evidence="3 5" id="KW-1133">Transmembrane helix</keyword>
<evidence type="ECO:0000256" key="5">
    <source>
        <dbReference type="SAM" id="Phobius"/>
    </source>
</evidence>
<protein>
    <recommendedName>
        <fullName evidence="7">Membrane transporter protein</fullName>
    </recommendedName>
</protein>
<evidence type="ECO:0000256" key="4">
    <source>
        <dbReference type="ARBA" id="ARBA00023136"/>
    </source>
</evidence>
<feature type="transmembrane region" description="Helical" evidence="5">
    <location>
        <begin position="197"/>
        <end position="218"/>
    </location>
</feature>
<name>A0A381NQC5_9ZZZZ</name>